<comment type="caution">
    <text evidence="6">The sequence shown here is derived from an EMBL/GenBank/DDBJ whole genome shotgun (WGS) entry which is preliminary data.</text>
</comment>
<dbReference type="InterPro" id="IPR036388">
    <property type="entry name" value="WH-like_DNA-bd_sf"/>
</dbReference>
<feature type="domain" description="IclR-ED" evidence="5">
    <location>
        <begin position="105"/>
        <end position="300"/>
    </location>
</feature>
<protein>
    <recommendedName>
        <fullName evidence="8">IclR family transcriptional regulator</fullName>
    </recommendedName>
</protein>
<dbReference type="GO" id="GO:0045892">
    <property type="term" value="P:negative regulation of DNA-templated transcription"/>
    <property type="evidence" value="ECO:0007669"/>
    <property type="project" value="TreeGrafter"/>
</dbReference>
<keyword evidence="3" id="KW-0804">Transcription</keyword>
<dbReference type="PROSITE" id="PS51077">
    <property type="entry name" value="HTH_ICLR"/>
    <property type="match status" value="1"/>
</dbReference>
<dbReference type="SUPFAM" id="SSF46785">
    <property type="entry name" value="Winged helix' DNA-binding domain"/>
    <property type="match status" value="1"/>
</dbReference>
<evidence type="ECO:0000259" key="4">
    <source>
        <dbReference type="PROSITE" id="PS51077"/>
    </source>
</evidence>
<dbReference type="InterPro" id="IPR005471">
    <property type="entry name" value="Tscrpt_reg_IclR_N"/>
</dbReference>
<dbReference type="InterPro" id="IPR014757">
    <property type="entry name" value="Tscrpt_reg_IclR_C"/>
</dbReference>
<dbReference type="InterPro" id="IPR050707">
    <property type="entry name" value="HTH_MetabolicPath_Reg"/>
</dbReference>
<dbReference type="SUPFAM" id="SSF55781">
    <property type="entry name" value="GAF domain-like"/>
    <property type="match status" value="1"/>
</dbReference>
<evidence type="ECO:0008006" key="8">
    <source>
        <dbReference type="Google" id="ProtNLM"/>
    </source>
</evidence>
<gene>
    <name evidence="6" type="ORF">DI556_17540</name>
</gene>
<evidence type="ECO:0000313" key="6">
    <source>
        <dbReference type="EMBL" id="PZQ47277.1"/>
    </source>
</evidence>
<evidence type="ECO:0000313" key="7">
    <source>
        <dbReference type="Proteomes" id="UP000249185"/>
    </source>
</evidence>
<dbReference type="Pfam" id="PF09339">
    <property type="entry name" value="HTH_IclR"/>
    <property type="match status" value="1"/>
</dbReference>
<dbReference type="SMART" id="SM00346">
    <property type="entry name" value="HTH_ICLR"/>
    <property type="match status" value="1"/>
</dbReference>
<dbReference type="PROSITE" id="PS51078">
    <property type="entry name" value="ICLR_ED"/>
    <property type="match status" value="1"/>
</dbReference>
<dbReference type="PANTHER" id="PTHR30136:SF35">
    <property type="entry name" value="HTH-TYPE TRANSCRIPTIONAL REGULATOR RV1719"/>
    <property type="match status" value="1"/>
</dbReference>
<dbReference type="Gene3D" id="1.10.10.10">
    <property type="entry name" value="Winged helix-like DNA-binding domain superfamily/Winged helix DNA-binding domain"/>
    <property type="match status" value="1"/>
</dbReference>
<evidence type="ECO:0000256" key="3">
    <source>
        <dbReference type="ARBA" id="ARBA00023163"/>
    </source>
</evidence>
<dbReference type="PANTHER" id="PTHR30136">
    <property type="entry name" value="HELIX-TURN-HELIX TRANSCRIPTIONAL REGULATOR, ICLR FAMILY"/>
    <property type="match status" value="1"/>
</dbReference>
<keyword evidence="2" id="KW-0238">DNA-binding</keyword>
<dbReference type="InterPro" id="IPR036390">
    <property type="entry name" value="WH_DNA-bd_sf"/>
</dbReference>
<dbReference type="Pfam" id="PF01614">
    <property type="entry name" value="IclR_C"/>
    <property type="match status" value="1"/>
</dbReference>
<name>A0A2W5PRF7_RHOSU</name>
<evidence type="ECO:0000256" key="2">
    <source>
        <dbReference type="ARBA" id="ARBA00023125"/>
    </source>
</evidence>
<dbReference type="GO" id="GO:0003677">
    <property type="term" value="F:DNA binding"/>
    <property type="evidence" value="ECO:0007669"/>
    <property type="project" value="UniProtKB-KW"/>
</dbReference>
<dbReference type="EMBL" id="QFPW01000017">
    <property type="protein sequence ID" value="PZQ47277.1"/>
    <property type="molecule type" value="Genomic_DNA"/>
</dbReference>
<keyword evidence="1" id="KW-0805">Transcription regulation</keyword>
<evidence type="ECO:0000256" key="1">
    <source>
        <dbReference type="ARBA" id="ARBA00023015"/>
    </source>
</evidence>
<sequence>MAEEDGPEDGPEDGLPGLYRSQLRREGNRWQLVAEDQALPRTEPPGIVPALENAISILDYINRTPPHVATLAEISSTLAISKSHCHNILKTLTHFGWLRFDGRLKTYELGSGIIAAASSLHGGFVLDRIRAELTQLVLRIGIPAVLAQPLPDDSFVVVEKFNLPNAMEVSFSIGHHFPRDSTANSRAYLAWQPEEKIEAWMRAWAPVRYTRATLLSEEEVRREIAATRRRGYARSAAEFTEGLMALGMPIFDKRGEVAYVFTCSGLMTSMAPREPVLAHEIMHAAAAINAAVMARVPAGFPLGPGNRAVG</sequence>
<organism evidence="6 7">
    <name type="scientific">Rhodovulum sulfidophilum</name>
    <name type="common">Rhodobacter sulfidophilus</name>
    <dbReference type="NCBI Taxonomy" id="35806"/>
    <lineage>
        <taxon>Bacteria</taxon>
        <taxon>Pseudomonadati</taxon>
        <taxon>Pseudomonadota</taxon>
        <taxon>Alphaproteobacteria</taxon>
        <taxon>Rhodobacterales</taxon>
        <taxon>Paracoccaceae</taxon>
        <taxon>Rhodovulum</taxon>
    </lineage>
</organism>
<dbReference type="AlphaFoldDB" id="A0A2W5PRF7"/>
<feature type="domain" description="HTH iclR-type" evidence="4">
    <location>
        <begin position="48"/>
        <end position="111"/>
    </location>
</feature>
<evidence type="ECO:0000259" key="5">
    <source>
        <dbReference type="PROSITE" id="PS51078"/>
    </source>
</evidence>
<dbReference type="Gene3D" id="3.30.450.40">
    <property type="match status" value="1"/>
</dbReference>
<proteinExistence type="predicted"/>
<reference evidence="6 7" key="1">
    <citation type="submission" date="2017-08" db="EMBL/GenBank/DDBJ databases">
        <title>Infants hospitalized years apart are colonized by the same room-sourced microbial strains.</title>
        <authorList>
            <person name="Brooks B."/>
            <person name="Olm M.R."/>
            <person name="Firek B.A."/>
            <person name="Baker R."/>
            <person name="Thomas B.C."/>
            <person name="Morowitz M.J."/>
            <person name="Banfield J.F."/>
        </authorList>
    </citation>
    <scope>NUCLEOTIDE SEQUENCE [LARGE SCALE GENOMIC DNA]</scope>
    <source>
        <strain evidence="6">S2_005_002_R2_34</strain>
    </source>
</reference>
<dbReference type="GO" id="GO:0003700">
    <property type="term" value="F:DNA-binding transcription factor activity"/>
    <property type="evidence" value="ECO:0007669"/>
    <property type="project" value="TreeGrafter"/>
</dbReference>
<dbReference type="InterPro" id="IPR029016">
    <property type="entry name" value="GAF-like_dom_sf"/>
</dbReference>
<dbReference type="Proteomes" id="UP000249185">
    <property type="component" value="Unassembled WGS sequence"/>
</dbReference>
<accession>A0A2W5PRF7</accession>